<accession>A0A3Q3IS12</accession>
<dbReference type="STRING" id="43700.ENSMALP00000006720"/>
<dbReference type="GO" id="GO:0005525">
    <property type="term" value="F:GTP binding"/>
    <property type="evidence" value="ECO:0007669"/>
    <property type="project" value="InterPro"/>
</dbReference>
<protein>
    <recommendedName>
        <fullName evidence="4">Small monomeric GTPase</fullName>
    </recommendedName>
</protein>
<dbReference type="AlphaFoldDB" id="A0A3Q3IS12"/>
<organism evidence="2 3">
    <name type="scientific">Monopterus albus</name>
    <name type="common">Swamp eel</name>
    <dbReference type="NCBI Taxonomy" id="43700"/>
    <lineage>
        <taxon>Eukaryota</taxon>
        <taxon>Metazoa</taxon>
        <taxon>Chordata</taxon>
        <taxon>Craniata</taxon>
        <taxon>Vertebrata</taxon>
        <taxon>Euteleostomi</taxon>
        <taxon>Actinopterygii</taxon>
        <taxon>Neopterygii</taxon>
        <taxon>Teleostei</taxon>
        <taxon>Neoteleostei</taxon>
        <taxon>Acanthomorphata</taxon>
        <taxon>Anabantaria</taxon>
        <taxon>Synbranchiformes</taxon>
        <taxon>Synbranchidae</taxon>
        <taxon>Monopterus</taxon>
    </lineage>
</organism>
<keyword evidence="1" id="KW-0547">Nucleotide-binding</keyword>
<dbReference type="Gene3D" id="3.40.50.300">
    <property type="entry name" value="P-loop containing nucleotide triphosphate hydrolases"/>
    <property type="match status" value="1"/>
</dbReference>
<dbReference type="Ensembl" id="ENSMALT00000006863.1">
    <property type="protein sequence ID" value="ENSMALP00000006720.1"/>
    <property type="gene ID" value="ENSMALG00000004803.1"/>
</dbReference>
<name>A0A3Q3IS12_MONAL</name>
<dbReference type="GO" id="GO:0003924">
    <property type="term" value="F:GTPase activity"/>
    <property type="evidence" value="ECO:0007669"/>
    <property type="project" value="InterPro"/>
</dbReference>
<reference evidence="2" key="1">
    <citation type="submission" date="2025-08" db="UniProtKB">
        <authorList>
            <consortium name="Ensembl"/>
        </authorList>
    </citation>
    <scope>IDENTIFICATION</scope>
</reference>
<dbReference type="InterPro" id="IPR027417">
    <property type="entry name" value="P-loop_NTPase"/>
</dbReference>
<dbReference type="SUPFAM" id="SSF52540">
    <property type="entry name" value="P-loop containing nucleoside triphosphate hydrolases"/>
    <property type="match status" value="1"/>
</dbReference>
<dbReference type="Proteomes" id="UP000261600">
    <property type="component" value="Unplaced"/>
</dbReference>
<evidence type="ECO:0008006" key="4">
    <source>
        <dbReference type="Google" id="ProtNLM"/>
    </source>
</evidence>
<evidence type="ECO:0000313" key="2">
    <source>
        <dbReference type="Ensembl" id="ENSMALP00000006720.1"/>
    </source>
</evidence>
<proteinExistence type="predicted"/>
<sequence length="68" mass="7246">MGPGGAQLHNGTLRKAVRTLRVKLVFLGSSGVGKSTLAQRFSKDEFRSTSPTVGCELMILGAVIEYHA</sequence>
<dbReference type="Pfam" id="PF00071">
    <property type="entry name" value="Ras"/>
    <property type="match status" value="1"/>
</dbReference>
<dbReference type="InterPro" id="IPR001806">
    <property type="entry name" value="Small_GTPase"/>
</dbReference>
<evidence type="ECO:0000256" key="1">
    <source>
        <dbReference type="ARBA" id="ARBA00022741"/>
    </source>
</evidence>
<keyword evidence="3" id="KW-1185">Reference proteome</keyword>
<evidence type="ECO:0000313" key="3">
    <source>
        <dbReference type="Proteomes" id="UP000261600"/>
    </source>
</evidence>
<reference evidence="2" key="2">
    <citation type="submission" date="2025-09" db="UniProtKB">
        <authorList>
            <consortium name="Ensembl"/>
        </authorList>
    </citation>
    <scope>IDENTIFICATION</scope>
</reference>